<evidence type="ECO:0000313" key="2">
    <source>
        <dbReference type="EMBL" id="KAK9093225.1"/>
    </source>
</evidence>
<protein>
    <submittedName>
        <fullName evidence="2">Uncharacterized protein</fullName>
    </submittedName>
</protein>
<reference evidence="2 3" key="1">
    <citation type="submission" date="2024-01" db="EMBL/GenBank/DDBJ databases">
        <title>Genome assemblies of Stephania.</title>
        <authorList>
            <person name="Yang L."/>
        </authorList>
    </citation>
    <scope>NUCLEOTIDE SEQUENCE [LARGE SCALE GENOMIC DNA]</scope>
    <source>
        <strain evidence="2">YNDBR</strain>
        <tissue evidence="2">Leaf</tissue>
    </source>
</reference>
<name>A0AAP0HRV5_9MAGN</name>
<feature type="compositionally biased region" description="Basic and acidic residues" evidence="1">
    <location>
        <begin position="108"/>
        <end position="131"/>
    </location>
</feature>
<dbReference type="Proteomes" id="UP001420932">
    <property type="component" value="Unassembled WGS sequence"/>
</dbReference>
<dbReference type="AlphaFoldDB" id="A0AAP0HRV5"/>
<sequence>MGLVNGRQGGVNRAGWTPQVKTWSNGGKSKAWRTPRHWGGDMSEREEARVGARAGGGASADCRATGSGWSDGSSVEEDVLRTESVSENTMDGDDQSSEVLDVESNGDVDERGVALSNHRENSGFGETEKIMKRPSTRKSTDLKLETKL</sequence>
<organism evidence="2 3">
    <name type="scientific">Stephania yunnanensis</name>
    <dbReference type="NCBI Taxonomy" id="152371"/>
    <lineage>
        <taxon>Eukaryota</taxon>
        <taxon>Viridiplantae</taxon>
        <taxon>Streptophyta</taxon>
        <taxon>Embryophyta</taxon>
        <taxon>Tracheophyta</taxon>
        <taxon>Spermatophyta</taxon>
        <taxon>Magnoliopsida</taxon>
        <taxon>Ranunculales</taxon>
        <taxon>Menispermaceae</taxon>
        <taxon>Menispermoideae</taxon>
        <taxon>Cissampelideae</taxon>
        <taxon>Stephania</taxon>
    </lineage>
</organism>
<feature type="compositionally biased region" description="Acidic residues" evidence="1">
    <location>
        <begin position="90"/>
        <end position="107"/>
    </location>
</feature>
<feature type="compositionally biased region" description="Basic and acidic residues" evidence="1">
    <location>
        <begin position="38"/>
        <end position="50"/>
    </location>
</feature>
<evidence type="ECO:0000256" key="1">
    <source>
        <dbReference type="SAM" id="MobiDB-lite"/>
    </source>
</evidence>
<feature type="region of interest" description="Disordered" evidence="1">
    <location>
        <begin position="1"/>
        <end position="148"/>
    </location>
</feature>
<accession>A0AAP0HRV5</accession>
<keyword evidence="3" id="KW-1185">Reference proteome</keyword>
<comment type="caution">
    <text evidence="2">The sequence shown here is derived from an EMBL/GenBank/DDBJ whole genome shotgun (WGS) entry which is preliminary data.</text>
</comment>
<dbReference type="EMBL" id="JBBNAF010000012">
    <property type="protein sequence ID" value="KAK9093225.1"/>
    <property type="molecule type" value="Genomic_DNA"/>
</dbReference>
<evidence type="ECO:0000313" key="3">
    <source>
        <dbReference type="Proteomes" id="UP001420932"/>
    </source>
</evidence>
<feature type="compositionally biased region" description="Basic and acidic residues" evidence="1">
    <location>
        <begin position="138"/>
        <end position="148"/>
    </location>
</feature>
<proteinExistence type="predicted"/>
<gene>
    <name evidence="2" type="ORF">Syun_028136</name>
</gene>